<dbReference type="PATRIC" id="fig|1122219.3.peg.97"/>
<dbReference type="InParanoid" id="A0A0J6X037"/>
<dbReference type="OrthoDB" id="9815663at2"/>
<dbReference type="InterPro" id="IPR009695">
    <property type="entry name" value="Diacylglyc_glucosyltr_N"/>
</dbReference>
<dbReference type="InterPro" id="IPR007235">
    <property type="entry name" value="Glyco_trans_28_C"/>
</dbReference>
<feature type="domain" description="Diacylglycerol glucosyltransferase N-terminal" evidence="6">
    <location>
        <begin position="17"/>
        <end position="182"/>
    </location>
</feature>
<keyword evidence="8" id="KW-1185">Reference proteome</keyword>
<dbReference type="Gene3D" id="3.40.50.2000">
    <property type="entry name" value="Glycogen Phosphorylase B"/>
    <property type="match status" value="1"/>
</dbReference>
<accession>A0A0J6X037</accession>
<dbReference type="PANTHER" id="PTHR43025">
    <property type="entry name" value="MONOGALACTOSYLDIACYLGLYCEROL SYNTHASE"/>
    <property type="match status" value="1"/>
</dbReference>
<proteinExistence type="inferred from homology"/>
<reference evidence="7 8" key="1">
    <citation type="submission" date="2015-06" db="EMBL/GenBank/DDBJ databases">
        <title>Draft genome sequence of beer spoilage bacterium Megasphaera cerevisiae type strain 20462.</title>
        <authorList>
            <person name="Kutumbaka K."/>
            <person name="Pasmowitz J."/>
            <person name="Mategko J."/>
            <person name="Reyes D."/>
            <person name="Friedrich A."/>
            <person name="Han S."/>
            <person name="Martens-Habbena W."/>
            <person name="Neal-McKinney J."/>
            <person name="Janagama H.K."/>
            <person name="Nadala C."/>
            <person name="Samadpour M."/>
        </authorList>
    </citation>
    <scope>NUCLEOTIDE SEQUENCE [LARGE SCALE GENOMIC DNA]</scope>
    <source>
        <strain evidence="7 8">DSM 20462</strain>
    </source>
</reference>
<comment type="subcellular location">
    <subcellularLocation>
        <location evidence="1">Membrane</location>
    </subcellularLocation>
</comment>
<protein>
    <submittedName>
        <fullName evidence="7">Galactosyldiacylglycerol synthase</fullName>
    </submittedName>
</protein>
<dbReference type="GO" id="GO:0009247">
    <property type="term" value="P:glycolipid biosynthetic process"/>
    <property type="evidence" value="ECO:0007669"/>
    <property type="project" value="InterPro"/>
</dbReference>
<dbReference type="AlphaFoldDB" id="A0A0J6X037"/>
<dbReference type="STRING" id="39029.BSR42_06445"/>
<evidence type="ECO:0000313" key="8">
    <source>
        <dbReference type="Proteomes" id="UP000036503"/>
    </source>
</evidence>
<sequence>MTKKKILIMSASIGTGHTQAARAIEEYVQTLSEEYDVEHLDFLSNDVLSIDNLVKETYIKILDFFPMLYDLMYYSSQGYKRGMAVKTLIAWGLKRRMLRVLADRKPDILVFTHPFPAGAAALLKRQHRLNIPLVGVITDFAVHQLWLYPQIDLYCVAASQLKDLLNQNGIDRNKIIVSGIPVRNAFKKERWHMKEKSQHSRNILIMGGGLGMGSIKQSLTLLDRIDTIDSFTVVTGYNADLYDEIIRLRRELSHPVNVFGYTNQIPELMVQSALLVTKPGALTCTEAATVQIPMVLYSPIPGQEEANAFYMQEKGCARWVKSQNELVVVVKELLADTDKLLDMSHASLACHRDGAEIIGARVLQMLQPDAEHKKPEFQNQEYSNVSV</sequence>
<organism evidence="7 8">
    <name type="scientific">Megasphaera cerevisiae DSM 20462</name>
    <dbReference type="NCBI Taxonomy" id="1122219"/>
    <lineage>
        <taxon>Bacteria</taxon>
        <taxon>Bacillati</taxon>
        <taxon>Bacillota</taxon>
        <taxon>Negativicutes</taxon>
        <taxon>Veillonellales</taxon>
        <taxon>Veillonellaceae</taxon>
        <taxon>Megasphaera</taxon>
    </lineage>
</organism>
<evidence type="ECO:0000256" key="2">
    <source>
        <dbReference type="ARBA" id="ARBA00006962"/>
    </source>
</evidence>
<dbReference type="PANTHER" id="PTHR43025:SF3">
    <property type="entry name" value="MONOGALACTOSYLDIACYLGLYCEROL SYNTHASE 1, CHLOROPLASTIC"/>
    <property type="match status" value="1"/>
</dbReference>
<evidence type="ECO:0000313" key="7">
    <source>
        <dbReference type="EMBL" id="KMO87888.1"/>
    </source>
</evidence>
<dbReference type="SUPFAM" id="SSF53756">
    <property type="entry name" value="UDP-Glycosyltransferase/glycogen phosphorylase"/>
    <property type="match status" value="1"/>
</dbReference>
<name>A0A0J6X037_9FIRM</name>
<keyword evidence="4" id="KW-0808">Transferase</keyword>
<dbReference type="Proteomes" id="UP000036503">
    <property type="component" value="Unassembled WGS sequence"/>
</dbReference>
<dbReference type="InterPro" id="IPR050519">
    <property type="entry name" value="Glycosyltransf_28_UgtP"/>
</dbReference>
<comment type="caution">
    <text evidence="7">The sequence shown here is derived from an EMBL/GenBank/DDBJ whole genome shotgun (WGS) entry which is preliminary data.</text>
</comment>
<evidence type="ECO:0000259" key="6">
    <source>
        <dbReference type="Pfam" id="PF06925"/>
    </source>
</evidence>
<gene>
    <name evidence="7" type="ORF">AB840_00445</name>
</gene>
<dbReference type="Pfam" id="PF04101">
    <property type="entry name" value="Glyco_tran_28_C"/>
    <property type="match status" value="1"/>
</dbReference>
<evidence type="ECO:0000256" key="4">
    <source>
        <dbReference type="ARBA" id="ARBA00022679"/>
    </source>
</evidence>
<dbReference type="Pfam" id="PF06925">
    <property type="entry name" value="MGDG_synth"/>
    <property type="match status" value="1"/>
</dbReference>
<dbReference type="FunCoup" id="A0A0J6X037">
    <property type="interactions" value="75"/>
</dbReference>
<dbReference type="GO" id="GO:0016758">
    <property type="term" value="F:hexosyltransferase activity"/>
    <property type="evidence" value="ECO:0007669"/>
    <property type="project" value="InterPro"/>
</dbReference>
<evidence type="ECO:0000256" key="1">
    <source>
        <dbReference type="ARBA" id="ARBA00004370"/>
    </source>
</evidence>
<dbReference type="RefSeq" id="WP_048512848.1">
    <property type="nucleotide sequence ID" value="NZ_FUXD01000003.1"/>
</dbReference>
<dbReference type="EMBL" id="LEKT01000001">
    <property type="protein sequence ID" value="KMO87888.1"/>
    <property type="molecule type" value="Genomic_DNA"/>
</dbReference>
<keyword evidence="3" id="KW-0328">Glycosyltransferase</keyword>
<evidence type="ECO:0000259" key="5">
    <source>
        <dbReference type="Pfam" id="PF04101"/>
    </source>
</evidence>
<feature type="domain" description="Glycosyl transferase family 28 C-terminal" evidence="5">
    <location>
        <begin position="203"/>
        <end position="353"/>
    </location>
</feature>
<evidence type="ECO:0000256" key="3">
    <source>
        <dbReference type="ARBA" id="ARBA00022676"/>
    </source>
</evidence>
<dbReference type="GO" id="GO:0016020">
    <property type="term" value="C:membrane"/>
    <property type="evidence" value="ECO:0007669"/>
    <property type="project" value="UniProtKB-SubCell"/>
</dbReference>
<comment type="similarity">
    <text evidence="2">Belongs to the glycosyltransferase 28 family.</text>
</comment>